<reference evidence="1 2" key="1">
    <citation type="submission" date="2017-05" db="EMBL/GenBank/DDBJ databases">
        <title>Vagococcus spp. assemblies.</title>
        <authorList>
            <person name="Gulvik C.A."/>
        </authorList>
    </citation>
    <scope>NUCLEOTIDE SEQUENCE [LARGE SCALE GENOMIC DNA]</scope>
    <source>
        <strain evidence="1 2">DSM 24756</strain>
    </source>
</reference>
<comment type="caution">
    <text evidence="1">The sequence shown here is derived from an EMBL/GenBank/DDBJ whole genome shotgun (WGS) entry which is preliminary data.</text>
</comment>
<dbReference type="RefSeq" id="WP_148112261.1">
    <property type="nucleotide sequence ID" value="NZ_JBHLWU010000003.1"/>
</dbReference>
<dbReference type="Proteomes" id="UP000288669">
    <property type="component" value="Unassembled WGS sequence"/>
</dbReference>
<protein>
    <submittedName>
        <fullName evidence="1">Uncharacterized protein</fullName>
    </submittedName>
</protein>
<name>A0A430AEY4_9ENTE</name>
<organism evidence="1 2">
    <name type="scientific">Vagococcus entomophilus</name>
    <dbReference type="NCBI Taxonomy" id="1160095"/>
    <lineage>
        <taxon>Bacteria</taxon>
        <taxon>Bacillati</taxon>
        <taxon>Bacillota</taxon>
        <taxon>Bacilli</taxon>
        <taxon>Lactobacillales</taxon>
        <taxon>Enterococcaceae</taxon>
        <taxon>Vagococcus</taxon>
    </lineage>
</organism>
<dbReference type="EMBL" id="NGJZ01000004">
    <property type="protein sequence ID" value="RSU06147.1"/>
    <property type="molecule type" value="Genomic_DNA"/>
</dbReference>
<evidence type="ECO:0000313" key="2">
    <source>
        <dbReference type="Proteomes" id="UP000288669"/>
    </source>
</evidence>
<dbReference type="OrthoDB" id="8451383at2"/>
<dbReference type="AlphaFoldDB" id="A0A430AEY4"/>
<keyword evidence="2" id="KW-1185">Reference proteome</keyword>
<gene>
    <name evidence="1" type="ORF">CBF30_10530</name>
</gene>
<accession>A0A430AEY4</accession>
<evidence type="ECO:0000313" key="1">
    <source>
        <dbReference type="EMBL" id="RSU06147.1"/>
    </source>
</evidence>
<proteinExistence type="predicted"/>
<sequence>MNNKSSLSKQPQFLGNRIQEFYTTILKENMKIFVLKNFITDLDLAIKKEAKNFIFFKYEKKIAELPEFRLTNEQVEQAWKYADQYLMRILTEKCNGRYTDIDSVQKQLNIAQKNSFQLQKQEFVKVIQSQRLHKSIKPHTLNSLLQLCEKEVTIRNAHSFVAIKEIKNMEQFYFFDQKGVHFPEKNLSELLDPEDKKINLINSKKVMNDSILVYGLAKNRDMFLNHKDRVEMFLDMGDKNEAFVIDQYNMALLNGLSGKEDIEILLAENKKNFFNIVKKTPVKKFKNKLPAESQHWNLWKGYLNILEKKPKFNPANLANEIKAKYSSTQLKRPKPHLAEELTDSMIKKGCKAGLELAKEKTDLKIWFVLDGMDLNAVAFKTGKFKESFTGSELRYIYRNRYLLENKVVFFKDQKVVTAPWKEQPDLWKQYECSRKKNLNLLKDNARQSQQQGRKQNTLEVDLCK</sequence>